<dbReference type="SUPFAM" id="SSF109604">
    <property type="entry name" value="HD-domain/PDEase-like"/>
    <property type="match status" value="1"/>
</dbReference>
<dbReference type="Gene3D" id="1.10.3210.10">
    <property type="entry name" value="Hypothetical protein af1432"/>
    <property type="match status" value="1"/>
</dbReference>
<protein>
    <recommendedName>
        <fullName evidence="2">HD/PDEase domain-containing protein</fullName>
    </recommendedName>
</protein>
<keyword evidence="1" id="KW-0472">Membrane</keyword>
<dbReference type="InterPro" id="IPR006674">
    <property type="entry name" value="HD_domain"/>
</dbReference>
<feature type="transmembrane region" description="Helical" evidence="1">
    <location>
        <begin position="333"/>
        <end position="352"/>
    </location>
</feature>
<accession>A0A1I3JCJ2</accession>
<dbReference type="AlphaFoldDB" id="A0A1I3JCJ2"/>
<sequence>MPNRSFAVSNKVGIFFYFWDKIDDVARLKIKYKATDAGGSYSFLPKYGMILASIILITVFLPKQPRFRYEFEKGKVWMHEDLISPYNFAVLKTQAELDKDRENVLKSVYPIYDNHTQVSEQQLTQFETDLPEKWQTGGLDTLEENADSYEQVGKQLLTDIYKKGVIALNNKFQGEQTHYNFTLLTDNVAKQVNTATVFTRESALEFIKKALSRRSAIKQKDWLAEVLGDYISVNYLFNESLTARLEEDALASISTTRGMVQRGELIVANGTTVNNETYQKIESLRKAYEEEARIGGNRTLVMLGQFFIVALVVSLLFVFIYLFRKDIYYNNRLIFLILIVITGMLLVLSWAIKINLPSLYYIPYCIVPIIIRILFDTRLALNIHLLMVLLAAFFVPNSFEFAFLQFSAGMVAIYSIKTLVKREQFLISSAIILGTYLVAYIGMGLMRDGSFNNLYWSDLAPFIFSVLLTLLAYPLIYAFERLFGIISDVTLMELTNSNSKLLRELSFKAPGTFQHSMQVANIAEAAIYKIGGNTLLVRAGALYHDIGKMANPQYFIENQTKGYNPHDGLSFEQSAQIIISHVAKGVELARKHQLPDVIIDFIRTHHGTTRVDYFYQSYIKSFPEKFVDEEIFHYPGPIPFSRETAVLMMADSVEAASRSLKEPTAQSLNDLVDKIIESKLNQKQLINSNITLKDITQVSEIFKDMLKSIYHVRIDYEANKKSAVIQKSDTEAPQHTN</sequence>
<name>A0A1I3JCJ2_9SPHI</name>
<keyword evidence="1" id="KW-0812">Transmembrane</keyword>
<feature type="domain" description="HD/PDEase" evidence="2">
    <location>
        <begin position="508"/>
        <end position="665"/>
    </location>
</feature>
<dbReference type="SMART" id="SM00471">
    <property type="entry name" value="HDc"/>
    <property type="match status" value="1"/>
</dbReference>
<dbReference type="Pfam" id="PF07697">
    <property type="entry name" value="7TMR-HDED"/>
    <property type="match status" value="1"/>
</dbReference>
<dbReference type="InterPro" id="IPR003607">
    <property type="entry name" value="HD/PDEase_dom"/>
</dbReference>
<feature type="transmembrane region" description="Helical" evidence="1">
    <location>
        <begin position="359"/>
        <end position="375"/>
    </location>
</feature>
<feature type="transmembrane region" description="Helical" evidence="1">
    <location>
        <begin position="300"/>
        <end position="321"/>
    </location>
</feature>
<dbReference type="CDD" id="cd00077">
    <property type="entry name" value="HDc"/>
    <property type="match status" value="1"/>
</dbReference>
<dbReference type="Pfam" id="PF07698">
    <property type="entry name" value="7TM-7TMR_HD"/>
    <property type="match status" value="1"/>
</dbReference>
<dbReference type="STRING" id="1477437.SAMN05444682_104388"/>
<dbReference type="InterPro" id="IPR011621">
    <property type="entry name" value="Metal-dep_PHydrolase_7TM_intra"/>
</dbReference>
<dbReference type="PANTHER" id="PTHR36442:SF1">
    <property type="entry name" value="CYCLIC-DI-AMP PHOSPHODIESTERASE PGPH"/>
    <property type="match status" value="1"/>
</dbReference>
<evidence type="ECO:0000313" key="4">
    <source>
        <dbReference type="Proteomes" id="UP000198670"/>
    </source>
</evidence>
<dbReference type="Proteomes" id="UP000198670">
    <property type="component" value="Unassembled WGS sequence"/>
</dbReference>
<keyword evidence="1" id="KW-1133">Transmembrane helix</keyword>
<dbReference type="PANTHER" id="PTHR36442">
    <property type="entry name" value="CYCLIC-DI-AMP PHOSPHODIESTERASE PGPH"/>
    <property type="match status" value="1"/>
</dbReference>
<proteinExistence type="predicted"/>
<dbReference type="InterPro" id="IPR006675">
    <property type="entry name" value="HDIG_dom"/>
</dbReference>
<keyword evidence="4" id="KW-1185">Reference proteome</keyword>
<dbReference type="NCBIfam" id="TIGR00277">
    <property type="entry name" value="HDIG"/>
    <property type="match status" value="1"/>
</dbReference>
<dbReference type="Pfam" id="PF01966">
    <property type="entry name" value="HD"/>
    <property type="match status" value="1"/>
</dbReference>
<gene>
    <name evidence="3" type="ORF">SAMN05444682_104388</name>
</gene>
<reference evidence="3 4" key="1">
    <citation type="submission" date="2016-10" db="EMBL/GenBank/DDBJ databases">
        <authorList>
            <person name="de Groot N.N."/>
        </authorList>
    </citation>
    <scope>NUCLEOTIDE SEQUENCE [LARGE SCALE GENOMIC DNA]</scope>
    <source>
        <strain evidence="3 4">RK1</strain>
    </source>
</reference>
<feature type="transmembrane region" description="Helical" evidence="1">
    <location>
        <begin position="425"/>
        <end position="447"/>
    </location>
</feature>
<organism evidence="3 4">
    <name type="scientific">Parapedobacter indicus</name>
    <dbReference type="NCBI Taxonomy" id="1477437"/>
    <lineage>
        <taxon>Bacteria</taxon>
        <taxon>Pseudomonadati</taxon>
        <taxon>Bacteroidota</taxon>
        <taxon>Sphingobacteriia</taxon>
        <taxon>Sphingobacteriales</taxon>
        <taxon>Sphingobacteriaceae</taxon>
        <taxon>Parapedobacter</taxon>
    </lineage>
</organism>
<dbReference type="InterPro" id="IPR011624">
    <property type="entry name" value="Metal-dep_PHydrolase_7TM_extra"/>
</dbReference>
<dbReference type="EMBL" id="FOQO01000004">
    <property type="protein sequence ID" value="SFI57698.1"/>
    <property type="molecule type" value="Genomic_DNA"/>
</dbReference>
<evidence type="ECO:0000256" key="1">
    <source>
        <dbReference type="SAM" id="Phobius"/>
    </source>
</evidence>
<evidence type="ECO:0000259" key="2">
    <source>
        <dbReference type="SMART" id="SM00471"/>
    </source>
</evidence>
<dbReference type="InterPro" id="IPR052722">
    <property type="entry name" value="PgpH_phosphodiesterase"/>
</dbReference>
<feature type="transmembrane region" description="Helical" evidence="1">
    <location>
        <begin position="459"/>
        <end position="479"/>
    </location>
</feature>
<evidence type="ECO:0000313" key="3">
    <source>
        <dbReference type="EMBL" id="SFI57698.1"/>
    </source>
</evidence>
<feature type="transmembrane region" description="Helical" evidence="1">
    <location>
        <begin position="43"/>
        <end position="61"/>
    </location>
</feature>
<feature type="transmembrane region" description="Helical" evidence="1">
    <location>
        <begin position="381"/>
        <end position="404"/>
    </location>
</feature>